<evidence type="ECO:0000256" key="4">
    <source>
        <dbReference type="ARBA" id="ARBA00023029"/>
    </source>
</evidence>
<dbReference type="Gene3D" id="3.40.50.140">
    <property type="match status" value="1"/>
</dbReference>
<dbReference type="InterPro" id="IPR013826">
    <property type="entry name" value="Topo_IA_cen_sub3"/>
</dbReference>
<dbReference type="PRINTS" id="PR00417">
    <property type="entry name" value="PRTPISMRASEI"/>
</dbReference>
<dbReference type="SMART" id="SM00493">
    <property type="entry name" value="TOPRIM"/>
    <property type="match status" value="1"/>
</dbReference>
<dbReference type="SMART" id="SM00436">
    <property type="entry name" value="TOP1Bc"/>
    <property type="match status" value="1"/>
</dbReference>
<dbReference type="CDD" id="cd00186">
    <property type="entry name" value="TOP1Ac"/>
    <property type="match status" value="1"/>
</dbReference>
<dbReference type="Gene3D" id="1.10.460.10">
    <property type="entry name" value="Topoisomerase I, domain 2"/>
    <property type="match status" value="2"/>
</dbReference>
<name>A0A6C0CZJ3_9ZZZZ</name>
<dbReference type="PROSITE" id="PS52039">
    <property type="entry name" value="TOPO_IA_2"/>
    <property type="match status" value="1"/>
</dbReference>
<feature type="domain" description="Topo IA-type catalytic" evidence="8">
    <location>
        <begin position="123"/>
        <end position="558"/>
    </location>
</feature>
<evidence type="ECO:0000256" key="5">
    <source>
        <dbReference type="ARBA" id="ARBA00023125"/>
    </source>
</evidence>
<comment type="similarity">
    <text evidence="2">Belongs to the type IA topoisomerase family.</text>
</comment>
<dbReference type="InterPro" id="IPR013497">
    <property type="entry name" value="Topo_IA_cen"/>
</dbReference>
<dbReference type="AlphaFoldDB" id="A0A6C0CZJ3"/>
<dbReference type="Gene3D" id="1.10.290.10">
    <property type="entry name" value="Topoisomerase I, domain 4"/>
    <property type="match status" value="1"/>
</dbReference>
<evidence type="ECO:0000256" key="6">
    <source>
        <dbReference type="ARBA" id="ARBA00023235"/>
    </source>
</evidence>
<keyword evidence="4" id="KW-0799">Topoisomerase</keyword>
<dbReference type="InterPro" id="IPR013825">
    <property type="entry name" value="Topo_IA_cen_sub2"/>
</dbReference>
<keyword evidence="5" id="KW-0238">DNA-binding</keyword>
<dbReference type="GO" id="GO:0003677">
    <property type="term" value="F:DNA binding"/>
    <property type="evidence" value="ECO:0007669"/>
    <property type="project" value="UniProtKB-KW"/>
</dbReference>
<dbReference type="GO" id="GO:0006265">
    <property type="term" value="P:DNA topological change"/>
    <property type="evidence" value="ECO:0007669"/>
    <property type="project" value="InterPro"/>
</dbReference>
<evidence type="ECO:0000256" key="1">
    <source>
        <dbReference type="ARBA" id="ARBA00000213"/>
    </source>
</evidence>
<dbReference type="InterPro" id="IPR023405">
    <property type="entry name" value="Topo_IA_core_domain"/>
</dbReference>
<proteinExistence type="inferred from homology"/>
<evidence type="ECO:0000313" key="9">
    <source>
        <dbReference type="EMBL" id="QHT09390.1"/>
    </source>
</evidence>
<dbReference type="InterPro" id="IPR000380">
    <property type="entry name" value="Topo_IA"/>
</dbReference>
<dbReference type="InterPro" id="IPR006171">
    <property type="entry name" value="TOPRIM_dom"/>
</dbReference>
<organism evidence="9">
    <name type="scientific">viral metagenome</name>
    <dbReference type="NCBI Taxonomy" id="1070528"/>
    <lineage>
        <taxon>unclassified sequences</taxon>
        <taxon>metagenomes</taxon>
        <taxon>organismal metagenomes</taxon>
    </lineage>
</organism>
<dbReference type="PROSITE" id="PS00396">
    <property type="entry name" value="TOPO_IA_1"/>
    <property type="match status" value="1"/>
</dbReference>
<dbReference type="SUPFAM" id="SSF56712">
    <property type="entry name" value="Prokaryotic type I DNA topoisomerase"/>
    <property type="match status" value="1"/>
</dbReference>
<dbReference type="PROSITE" id="PS50880">
    <property type="entry name" value="TOPRIM"/>
    <property type="match status" value="1"/>
</dbReference>
<reference evidence="9" key="1">
    <citation type="journal article" date="2020" name="Nature">
        <title>Giant virus diversity and host interactions through global metagenomics.</title>
        <authorList>
            <person name="Schulz F."/>
            <person name="Roux S."/>
            <person name="Paez-Espino D."/>
            <person name="Jungbluth S."/>
            <person name="Walsh D.A."/>
            <person name="Denef V.J."/>
            <person name="McMahon K.D."/>
            <person name="Konstantinidis K.T."/>
            <person name="Eloe-Fadrosh E.A."/>
            <person name="Kyrpides N.C."/>
            <person name="Woyke T."/>
        </authorList>
    </citation>
    <scope>NUCLEOTIDE SEQUENCE</scope>
    <source>
        <strain evidence="9">GVMAG-M-3300023110-24</strain>
    </source>
</reference>
<evidence type="ECO:0000259" key="8">
    <source>
        <dbReference type="PROSITE" id="PS52039"/>
    </source>
</evidence>
<dbReference type="EC" id="5.6.2.1" evidence="3"/>
<dbReference type="Gene3D" id="2.70.20.10">
    <property type="entry name" value="Topoisomerase I, domain 3"/>
    <property type="match status" value="1"/>
</dbReference>
<dbReference type="EMBL" id="MN739510">
    <property type="protein sequence ID" value="QHT09390.1"/>
    <property type="molecule type" value="Genomic_DNA"/>
</dbReference>
<accession>A0A6C0CZJ3</accession>
<feature type="domain" description="Toprim" evidence="7">
    <location>
        <begin position="2"/>
        <end position="107"/>
    </location>
</feature>
<evidence type="ECO:0000259" key="7">
    <source>
        <dbReference type="PROSITE" id="PS50880"/>
    </source>
</evidence>
<dbReference type="PANTHER" id="PTHR42785">
    <property type="entry name" value="DNA TOPOISOMERASE, TYPE IA, CORE"/>
    <property type="match status" value="1"/>
</dbReference>
<dbReference type="Pfam" id="PF01751">
    <property type="entry name" value="Toprim"/>
    <property type="match status" value="1"/>
</dbReference>
<dbReference type="InterPro" id="IPR003601">
    <property type="entry name" value="Topo_IA_2"/>
</dbReference>
<dbReference type="Pfam" id="PF01131">
    <property type="entry name" value="Topoisom_bac"/>
    <property type="match status" value="2"/>
</dbReference>
<protein>
    <recommendedName>
        <fullName evidence="3">DNA topoisomerase</fullName>
        <ecNumber evidence="3">5.6.2.1</ecNumber>
    </recommendedName>
</protein>
<evidence type="ECO:0000256" key="3">
    <source>
        <dbReference type="ARBA" id="ARBA00012891"/>
    </source>
</evidence>
<dbReference type="SMART" id="SM00437">
    <property type="entry name" value="TOP1Ac"/>
    <property type="match status" value="1"/>
</dbReference>
<comment type="catalytic activity">
    <reaction evidence="1">
        <text>ATP-independent breakage of single-stranded DNA, followed by passage and rejoining.</text>
        <dbReference type="EC" id="5.6.2.1"/>
    </reaction>
</comment>
<dbReference type="GO" id="GO:0003917">
    <property type="term" value="F:DNA topoisomerase type I (single strand cut, ATP-independent) activity"/>
    <property type="evidence" value="ECO:0007669"/>
    <property type="project" value="UniProtKB-EC"/>
</dbReference>
<evidence type="ECO:0000256" key="2">
    <source>
        <dbReference type="ARBA" id="ARBA00009446"/>
    </source>
</evidence>
<dbReference type="PANTHER" id="PTHR42785:SF1">
    <property type="entry name" value="DNA TOPOISOMERASE"/>
    <property type="match status" value="1"/>
</dbReference>
<dbReference type="InterPro" id="IPR013824">
    <property type="entry name" value="Topo_IA_cen_sub1"/>
</dbReference>
<dbReference type="InterPro" id="IPR003602">
    <property type="entry name" value="Topo_IA_DNA-bd_dom"/>
</dbReference>
<sequence length="670" mass="77860">MSTLLIVESPAKAKKIQNFLGYDFIVKSSYGHICDLNTKKLNSMIDNNFEPDYNVNHKTLKSLKSVNTKDIILAADDDREGDAIAWHCGRLLNVDFNTNNRIIFNEISKKSIINALDNKTTLNMNSVNAQKCRQLLDLIIGYKLSPLLWKHINTNEKNLSAGRVQSCLLNMLVEHEHKINNSEKKIKPKVSAIFNNDLETTFVSNNNNIVINDLFTNCLKEKKFKIIDQNNKEDIKYPPPPYTTSSLQQDAYNTLGLNVKTTMNIAQKLYEAGKITYMRTDSTYISNDFKRYLHNHIISKYGEQYYRSNKSKDTKFSQQAHEAIRPTNLSYDYSKLNQIEKKLYELIIKRTIQSHMSPTIYDVYTYHLSNNLITSYGCFKHTIRDIYFEGYMVYTKTKPIKYKKLDINNTYKLSSAECRYNYEIPPKYLNESMIVKLLEKTGIGRPSTYSSIINTLYNRNYTIVKDIPSYRIDIDVIRIEKDKIIQDFDTITIPRESNKIIVTDLGKLVVEYLSKHFKDIINVEFTSNVELDLDNIANGKIEWKEIIKKIYNTFNPIVLNQNKFKTIKKDKPSFLGYQVKNGKFGPYLTNGTNNYNVNNYCKLNKISLDDLNETHVKKITSYPKVIGNKHNKDILLCFGPYGEYLKYDNKNIKIDKKKSNDINYLVSLIK</sequence>
<keyword evidence="6" id="KW-0413">Isomerase</keyword>
<dbReference type="InterPro" id="IPR023406">
    <property type="entry name" value="Topo_IA_AS"/>
</dbReference>